<keyword evidence="3 7" id="KW-0812">Transmembrane</keyword>
<keyword evidence="2 6" id="KW-0813">Transport</keyword>
<dbReference type="InterPro" id="IPR045263">
    <property type="entry name" value="GLUT"/>
</dbReference>
<evidence type="ECO:0000256" key="2">
    <source>
        <dbReference type="ARBA" id="ARBA00022448"/>
    </source>
</evidence>
<evidence type="ECO:0000256" key="6">
    <source>
        <dbReference type="RuleBase" id="RU003346"/>
    </source>
</evidence>
<evidence type="ECO:0000256" key="1">
    <source>
        <dbReference type="ARBA" id="ARBA00004141"/>
    </source>
</evidence>
<evidence type="ECO:0000259" key="8">
    <source>
        <dbReference type="PROSITE" id="PS50850"/>
    </source>
</evidence>
<name>A0AB34IP58_PRYPA</name>
<feature type="transmembrane region" description="Helical" evidence="7">
    <location>
        <begin position="529"/>
        <end position="555"/>
    </location>
</feature>
<dbReference type="NCBIfam" id="TIGR00879">
    <property type="entry name" value="SP"/>
    <property type="match status" value="1"/>
</dbReference>
<evidence type="ECO:0000256" key="4">
    <source>
        <dbReference type="ARBA" id="ARBA00022989"/>
    </source>
</evidence>
<evidence type="ECO:0000313" key="10">
    <source>
        <dbReference type="Proteomes" id="UP001515480"/>
    </source>
</evidence>
<accession>A0AB34IP58</accession>
<organism evidence="9 10">
    <name type="scientific">Prymnesium parvum</name>
    <name type="common">Toxic golden alga</name>
    <dbReference type="NCBI Taxonomy" id="97485"/>
    <lineage>
        <taxon>Eukaryota</taxon>
        <taxon>Haptista</taxon>
        <taxon>Haptophyta</taxon>
        <taxon>Prymnesiophyceae</taxon>
        <taxon>Prymnesiales</taxon>
        <taxon>Prymnesiaceae</taxon>
        <taxon>Prymnesium</taxon>
    </lineage>
</organism>
<keyword evidence="4 7" id="KW-1133">Transmembrane helix</keyword>
<dbReference type="PRINTS" id="PR00171">
    <property type="entry name" value="SUGRTRNSPORT"/>
</dbReference>
<dbReference type="PROSITE" id="PS50850">
    <property type="entry name" value="MFS"/>
    <property type="match status" value="1"/>
</dbReference>
<keyword evidence="5 7" id="KW-0472">Membrane</keyword>
<dbReference type="EMBL" id="JBGBPQ010000021">
    <property type="protein sequence ID" value="KAL1503857.1"/>
    <property type="molecule type" value="Genomic_DNA"/>
</dbReference>
<feature type="transmembrane region" description="Helical" evidence="7">
    <location>
        <begin position="292"/>
        <end position="311"/>
    </location>
</feature>
<comment type="caution">
    <text evidence="9">The sequence shown here is derived from an EMBL/GenBank/DDBJ whole genome shotgun (WGS) entry which is preliminary data.</text>
</comment>
<dbReference type="Proteomes" id="UP001515480">
    <property type="component" value="Unassembled WGS sequence"/>
</dbReference>
<dbReference type="InterPro" id="IPR003663">
    <property type="entry name" value="Sugar/inositol_transpt"/>
</dbReference>
<dbReference type="GO" id="GO:0016020">
    <property type="term" value="C:membrane"/>
    <property type="evidence" value="ECO:0007669"/>
    <property type="project" value="UniProtKB-SubCell"/>
</dbReference>
<dbReference type="InterPro" id="IPR005829">
    <property type="entry name" value="Sugar_transporter_CS"/>
</dbReference>
<dbReference type="PANTHER" id="PTHR23503">
    <property type="entry name" value="SOLUTE CARRIER FAMILY 2"/>
    <property type="match status" value="1"/>
</dbReference>
<dbReference type="InterPro" id="IPR036259">
    <property type="entry name" value="MFS_trans_sf"/>
</dbReference>
<feature type="transmembrane region" description="Helical" evidence="7">
    <location>
        <begin position="263"/>
        <end position="286"/>
    </location>
</feature>
<feature type="transmembrane region" description="Helical" evidence="7">
    <location>
        <begin position="401"/>
        <end position="417"/>
    </location>
</feature>
<sequence>MMARDSRRPSADLHRVTSYGSLSRTYSQRSLSSAGSDPSMPHNDSFHDLPHVALAGLGSRVSINGSTSAHSELERFFKHGRTEDIAWVQHEGGWTWPLILSTAGALLSSLQFGINNGNMNTQAAVMRAALGIPAAPPAGCPGGSLPGNDVLWGFCISCFCLSALLGSTASGPFADRHGRRTFLLLNSFIYIAASLAEFASSLPECADVDKHNSADICSPQPCSPAINMLLIGRILTGIACGGSTVVVPMYLGEIAPAHLRGSLGSAFLLTAVTGMLIGQCLGLPAVWGSQHLWPYILLFVAVPGVVQLLFFQPMLIESPRWLLITGRHYQAQRNLAILRGCDPEEPPEELLHELDTMKPTRVQGSTRKLADLMKPIMAEPEQKEIGSSIGQLLANKHLRKPLLVSVTLMILQQFSGINNAFNYSSIFLSANGMSQDVVTISAVAMNVGNVIVVLVSTILMDRLGRRPLLLMSFSGMAFAAFLLTVGLVVSNVPVLCVAIVLFVMSFGLGLGPVVWLLPAELFPMSHRAAASGAVTAANWLANFTVGQFFLVVAAWLGPLSFLPFGLLLVAGFCFTWRYVPETRGKTLEQIESEMRSSSDNSRGRPK</sequence>
<reference evidence="9 10" key="1">
    <citation type="journal article" date="2024" name="Science">
        <title>Giant polyketide synthase enzymes in the biosynthesis of giant marine polyether toxins.</title>
        <authorList>
            <person name="Fallon T.R."/>
            <person name="Shende V.V."/>
            <person name="Wierzbicki I.H."/>
            <person name="Pendleton A.L."/>
            <person name="Watervoot N.F."/>
            <person name="Auber R.P."/>
            <person name="Gonzalez D.J."/>
            <person name="Wisecaver J.H."/>
            <person name="Moore B.S."/>
        </authorList>
    </citation>
    <scope>NUCLEOTIDE SEQUENCE [LARGE SCALE GENOMIC DNA]</scope>
    <source>
        <strain evidence="9 10">12B1</strain>
    </source>
</reference>
<feature type="transmembrane region" description="Helical" evidence="7">
    <location>
        <begin position="437"/>
        <end position="460"/>
    </location>
</feature>
<comment type="similarity">
    <text evidence="6">Belongs to the major facilitator superfamily. Sugar transporter (TC 2.A.1.1) family.</text>
</comment>
<dbReference type="PROSITE" id="PS00217">
    <property type="entry name" value="SUGAR_TRANSPORT_2"/>
    <property type="match status" value="1"/>
</dbReference>
<proteinExistence type="inferred from homology"/>
<gene>
    <name evidence="9" type="ORF">AB1Y20_012321</name>
</gene>
<keyword evidence="10" id="KW-1185">Reference proteome</keyword>
<dbReference type="Gene3D" id="1.20.1250.20">
    <property type="entry name" value="MFS general substrate transporter like domains"/>
    <property type="match status" value="1"/>
</dbReference>
<protein>
    <recommendedName>
        <fullName evidence="8">Major facilitator superfamily (MFS) profile domain-containing protein</fullName>
    </recommendedName>
</protein>
<dbReference type="InterPro" id="IPR005828">
    <property type="entry name" value="MFS_sugar_transport-like"/>
</dbReference>
<dbReference type="InterPro" id="IPR020846">
    <property type="entry name" value="MFS_dom"/>
</dbReference>
<feature type="transmembrane region" description="Helical" evidence="7">
    <location>
        <begin position="182"/>
        <end position="202"/>
    </location>
</feature>
<dbReference type="SUPFAM" id="SSF103473">
    <property type="entry name" value="MFS general substrate transporter"/>
    <property type="match status" value="1"/>
</dbReference>
<feature type="transmembrane region" description="Helical" evidence="7">
    <location>
        <begin position="230"/>
        <end position="251"/>
    </location>
</feature>
<dbReference type="GO" id="GO:0015149">
    <property type="term" value="F:hexose transmembrane transporter activity"/>
    <property type="evidence" value="ECO:0007669"/>
    <property type="project" value="TreeGrafter"/>
</dbReference>
<evidence type="ECO:0000313" key="9">
    <source>
        <dbReference type="EMBL" id="KAL1503857.1"/>
    </source>
</evidence>
<feature type="transmembrane region" description="Helical" evidence="7">
    <location>
        <begin position="492"/>
        <end position="517"/>
    </location>
</feature>
<dbReference type="AlphaFoldDB" id="A0AB34IP58"/>
<feature type="domain" description="Major facilitator superfamily (MFS) profile" evidence="8">
    <location>
        <begin position="97"/>
        <end position="583"/>
    </location>
</feature>
<feature type="transmembrane region" description="Helical" evidence="7">
    <location>
        <begin position="94"/>
        <end position="114"/>
    </location>
</feature>
<dbReference type="PANTHER" id="PTHR23503:SF8">
    <property type="entry name" value="FACILITATED GLUCOSE TRANSPORTER PROTEIN 1"/>
    <property type="match status" value="1"/>
</dbReference>
<comment type="subcellular location">
    <subcellularLocation>
        <location evidence="1">Membrane</location>
        <topology evidence="1">Multi-pass membrane protein</topology>
    </subcellularLocation>
</comment>
<feature type="transmembrane region" description="Helical" evidence="7">
    <location>
        <begin position="151"/>
        <end position="170"/>
    </location>
</feature>
<evidence type="ECO:0000256" key="7">
    <source>
        <dbReference type="SAM" id="Phobius"/>
    </source>
</evidence>
<feature type="transmembrane region" description="Helical" evidence="7">
    <location>
        <begin position="467"/>
        <end position="486"/>
    </location>
</feature>
<feature type="transmembrane region" description="Helical" evidence="7">
    <location>
        <begin position="561"/>
        <end position="579"/>
    </location>
</feature>
<evidence type="ECO:0000256" key="3">
    <source>
        <dbReference type="ARBA" id="ARBA00022692"/>
    </source>
</evidence>
<dbReference type="Pfam" id="PF00083">
    <property type="entry name" value="Sugar_tr"/>
    <property type="match status" value="1"/>
</dbReference>
<evidence type="ECO:0000256" key="5">
    <source>
        <dbReference type="ARBA" id="ARBA00023136"/>
    </source>
</evidence>